<dbReference type="OrthoDB" id="9785698at2"/>
<evidence type="ECO:0000313" key="3">
    <source>
        <dbReference type="EMBL" id="WYJ92557.1"/>
    </source>
</evidence>
<feature type="domain" description="VOC" evidence="1">
    <location>
        <begin position="6"/>
        <end position="130"/>
    </location>
</feature>
<dbReference type="EMBL" id="CP147246">
    <property type="protein sequence ID" value="WYJ92557.1"/>
    <property type="molecule type" value="Genomic_DNA"/>
</dbReference>
<dbReference type="InterPro" id="IPR037523">
    <property type="entry name" value="VOC_core"/>
</dbReference>
<accession>A0A200JER2</accession>
<evidence type="ECO:0000313" key="4">
    <source>
        <dbReference type="Proteomes" id="UP000196151"/>
    </source>
</evidence>
<gene>
    <name evidence="3" type="ORF">A5889_000036</name>
    <name evidence="2" type="ORF">A5889_000726</name>
</gene>
<dbReference type="Gene3D" id="3.10.180.10">
    <property type="entry name" value="2,3-Dihydroxybiphenyl 1,2-Dioxygenase, domain 1"/>
    <property type="match status" value="2"/>
</dbReference>
<protein>
    <submittedName>
        <fullName evidence="3">Glyoxalase</fullName>
    </submittedName>
</protein>
<dbReference type="InterPro" id="IPR004360">
    <property type="entry name" value="Glyas_Fos-R_dOase_dom"/>
</dbReference>
<dbReference type="InterPro" id="IPR029068">
    <property type="entry name" value="Glyas_Bleomycin-R_OHBP_Dase"/>
</dbReference>
<proteinExistence type="predicted"/>
<sequence>MNPIDKIHHISAIVGDPQENLQFYRDVLGLRLVKQTVNFDDEYTYHLYYSNQSVDNGTIITFFPWSNAHKGRVGSGQVGTIAFRIPKGTTAYWKEHLAKHQISVKETELFNQPTLELQDSHDLSLALVEGVETADSAAILGFHGTVLLSADPEATSNTLVNDLGLESAVTTEKSYSFYTKGTQKHQIIVPKTVMKFGRWGVGTVHHIAWSVPTYESQKQWQDYLYTHHYSVTEIKDRNYFKAIYFQEHGDIIFEIATETPGFTVDESFENLGKQLMLPPQFEAQRAEIISRLPRLDV</sequence>
<dbReference type="PROSITE" id="PS51819">
    <property type="entry name" value="VOC"/>
    <property type="match status" value="2"/>
</dbReference>
<dbReference type="PANTHER" id="PTHR36110">
    <property type="entry name" value="RING-CLEAVING DIOXYGENASE MHQE-RELATED"/>
    <property type="match status" value="1"/>
</dbReference>
<dbReference type="RefSeq" id="WP_087639868.1">
    <property type="nucleotide sequence ID" value="NZ_CP147246.1"/>
</dbReference>
<organism evidence="2">
    <name type="scientific">Candidatus Enterococcus dunnyi</name>
    <dbReference type="NCBI Taxonomy" id="1834192"/>
    <lineage>
        <taxon>Bacteria</taxon>
        <taxon>Bacillati</taxon>
        <taxon>Bacillota</taxon>
        <taxon>Bacilli</taxon>
        <taxon>Lactobacillales</taxon>
        <taxon>Enterococcaceae</taxon>
        <taxon>Enterococcus</taxon>
    </lineage>
</organism>
<dbReference type="Pfam" id="PF00903">
    <property type="entry name" value="Glyoxalase"/>
    <property type="match status" value="1"/>
</dbReference>
<dbReference type="AlphaFoldDB" id="A0A200JER2"/>
<feature type="domain" description="VOC" evidence="1">
    <location>
        <begin position="141"/>
        <end position="258"/>
    </location>
</feature>
<dbReference type="SUPFAM" id="SSF54593">
    <property type="entry name" value="Glyoxalase/Bleomycin resistance protein/Dihydroxybiphenyl dioxygenase"/>
    <property type="match status" value="1"/>
</dbReference>
<reference evidence="3" key="3">
    <citation type="submission" date="2024-03" db="EMBL/GenBank/DDBJ databases">
        <title>The Genome Sequence of Enterococcus sp. DIV0238c.</title>
        <authorList>
            <consortium name="The Broad Institute Genomics Platform"/>
            <consortium name="The Broad Institute Microbial Omics Core"/>
            <consortium name="The Broad Institute Genomic Center for Infectious Diseases"/>
            <person name="Earl A."/>
            <person name="Manson A."/>
            <person name="Gilmore M."/>
            <person name="Schwartman J."/>
            <person name="Shea T."/>
            <person name="Abouelleil A."/>
            <person name="Cao P."/>
            <person name="Chapman S."/>
            <person name="Cusick C."/>
            <person name="Young S."/>
            <person name="Neafsey D."/>
            <person name="Nusbaum C."/>
            <person name="Birren B."/>
        </authorList>
    </citation>
    <scope>NUCLEOTIDE SEQUENCE</scope>
    <source>
        <strain evidence="3">9D6_DIV0238</strain>
    </source>
</reference>
<name>A0A200JER2_9ENTE</name>
<dbReference type="PANTHER" id="PTHR36110:SF2">
    <property type="entry name" value="RING-CLEAVING DIOXYGENASE MHQE-RELATED"/>
    <property type="match status" value="1"/>
</dbReference>
<reference evidence="3" key="2">
    <citation type="submission" date="2017-05" db="EMBL/GenBank/DDBJ databases">
        <authorList>
            <consortium name="The Broad Institute Genomics Platform"/>
            <consortium name="The Broad Institute Genomic Center for Infectious Diseases"/>
            <person name="Earl A."/>
            <person name="Manson A."/>
            <person name="Schwartman J."/>
            <person name="Gilmore M."/>
            <person name="Abouelleil A."/>
            <person name="Cao P."/>
            <person name="Chapman S."/>
            <person name="Cusick C."/>
            <person name="Shea T."/>
            <person name="Young S."/>
            <person name="Neafsey D."/>
            <person name="Nusbaum C."/>
            <person name="Birren B."/>
        </authorList>
    </citation>
    <scope>NUCLEOTIDE SEQUENCE</scope>
    <source>
        <strain evidence="3">9D6_DIV0238</strain>
    </source>
</reference>
<reference evidence="2" key="1">
    <citation type="submission" date="2017-05" db="EMBL/GenBank/DDBJ databases">
        <title>The Genome Sequence of Enterococcus sp. 9D6_DIV0238.</title>
        <authorList>
            <consortium name="The Broad Institute Genomics Platform"/>
            <consortium name="The Broad Institute Genomic Center for Infectious Diseases"/>
            <person name="Earl A."/>
            <person name="Manson A."/>
            <person name="Schwartman J."/>
            <person name="Gilmore M."/>
            <person name="Abouelleil A."/>
            <person name="Cao P."/>
            <person name="Chapman S."/>
            <person name="Cusick C."/>
            <person name="Shea T."/>
            <person name="Young S."/>
            <person name="Neafsey D."/>
            <person name="Nusbaum C."/>
            <person name="Birren B."/>
        </authorList>
    </citation>
    <scope>NUCLEOTIDE SEQUENCE [LARGE SCALE GENOMIC DNA]</scope>
    <source>
        <strain evidence="2">9D6_DIV0238</strain>
    </source>
</reference>
<evidence type="ECO:0000259" key="1">
    <source>
        <dbReference type="PROSITE" id="PS51819"/>
    </source>
</evidence>
<dbReference type="InterPro" id="IPR052537">
    <property type="entry name" value="Extradiol_RC_dioxygenase"/>
</dbReference>
<dbReference type="EMBL" id="NIBQ01000001">
    <property type="protein sequence ID" value="OUZ35250.1"/>
    <property type="molecule type" value="Genomic_DNA"/>
</dbReference>
<keyword evidence="4" id="KW-1185">Reference proteome</keyword>
<dbReference type="Proteomes" id="UP000196151">
    <property type="component" value="Chromosome"/>
</dbReference>
<evidence type="ECO:0000313" key="2">
    <source>
        <dbReference type="EMBL" id="OUZ35250.1"/>
    </source>
</evidence>